<sequence length="1045" mass="106864">MGQITSSTGLISGLDTESIINQLIAIESRPKTQIEQRNSVLTAQQTAYQTVNAQLLSLRNAASRIVSDDVYDATQSSSSNEAVATVSSSVGAAVGNYSLTVRQLVGSQQTISRGFADNDATFIAPEGGVLTFNRGEARLDRETSLAELNGGAGIERGFVRITDRSGSTAVVDLTSVVTVNDVVDELNRATGVNILAEIDGDSLKITDASGQAANDLIIQDVGSGATATSLGLVGSSNTGELTGTAINTVGKDTYVSSLNDGNGIRSVSGVDDLNITTNGGGSFDINLSNALTLEDVIDTIETATGGDVTATFNTDGTGLTLTDNTGNGPGFAVTGLNDSKAALDLGILGSDDNSDGDIVGNRVISSINSKLLGALRGGRGLLAFGGDPFAPLDTTTNLADLFQGTGVTTVAGNDIDITLRDDADTTFGIDLDGLTTVQDFIDAVDTATSGNATVTIDGQSLVITDNTGGSGNFIVANAGNSSAVSELGLGVNAGVTSVSSRDLDPAGVSGTGAVIDITNSAGSLTSVDLSGAQSIDDILDIINAAGAGVRAELNNAGTGFKLTDTAGGLGDLTIADGTGGVLATQLGLTGVYEDGEVDAGPLGFQYVNEGSRLDNLGITRGRFTIRDSDGRTATVDLTQGNEQTIGDVITEINSRGLAIVARVNDSGDGLILEDTGSGAVGISIAEDGSTTAADLGILGEYAAGANIDGSFRQTITVDSTDTLQSLALKITNAKIGVSATVINDGSPGAPYRLSLSSDKAGTGGAFTLDDGGLGLDVNNVASAQDAVVFYGGDDPASALVVTSRSNTVDNLIDGVSISLLATSDDPIQITISDDPAAITSAAEAFVSSFNGLVDSINEFDSYNAETEERGLLLGDSALSRLRTSIYNAVIGANGGLTGQFNSLAQVGIRVGSGARLQLDNERFQAALASDPDGVRDLFTFQQFEVDPVTGEDTDVVVAQGVGVEIDQLLERLTDSTDGILERQVQILQDQIELNNRRIEQVDQTIAAKQERLQREFNNLEFTLAGLQDQQAALAGLSAQQAQAQQ</sequence>
<organism evidence="11 12">
    <name type="scientific">Algisphaera agarilytica</name>
    <dbReference type="NCBI Taxonomy" id="1385975"/>
    <lineage>
        <taxon>Bacteria</taxon>
        <taxon>Pseudomonadati</taxon>
        <taxon>Planctomycetota</taxon>
        <taxon>Phycisphaerae</taxon>
        <taxon>Phycisphaerales</taxon>
        <taxon>Phycisphaeraceae</taxon>
        <taxon>Algisphaera</taxon>
    </lineage>
</organism>
<gene>
    <name evidence="11" type="ORF">HNQ40_002705</name>
</gene>
<dbReference type="GO" id="GO:0009424">
    <property type="term" value="C:bacterial-type flagellum hook"/>
    <property type="evidence" value="ECO:0007669"/>
    <property type="project" value="InterPro"/>
</dbReference>
<evidence type="ECO:0000313" key="12">
    <source>
        <dbReference type="Proteomes" id="UP000541810"/>
    </source>
</evidence>
<proteinExistence type="inferred from homology"/>
<dbReference type="GO" id="GO:0007155">
    <property type="term" value="P:cell adhesion"/>
    <property type="evidence" value="ECO:0007669"/>
    <property type="project" value="InterPro"/>
</dbReference>
<feature type="domain" description="Flagellar hook-associated protein 2 C-terminal" evidence="10">
    <location>
        <begin position="783"/>
        <end position="1026"/>
    </location>
</feature>
<comment type="caution">
    <text evidence="11">The sequence shown here is derived from an EMBL/GenBank/DDBJ whole genome shotgun (WGS) entry which is preliminary data.</text>
</comment>
<dbReference type="Proteomes" id="UP000541810">
    <property type="component" value="Unassembled WGS sequence"/>
</dbReference>
<name>A0A7X0HAN3_9BACT</name>
<evidence type="ECO:0000313" key="11">
    <source>
        <dbReference type="EMBL" id="MBB6430899.1"/>
    </source>
</evidence>
<dbReference type="PANTHER" id="PTHR30288">
    <property type="entry name" value="FLAGELLAR CAP/ASSEMBLY PROTEIN FLID"/>
    <property type="match status" value="1"/>
</dbReference>
<dbReference type="Pfam" id="PF02465">
    <property type="entry name" value="FliD_N"/>
    <property type="match status" value="1"/>
</dbReference>
<keyword evidence="11" id="KW-0966">Cell projection</keyword>
<dbReference type="PANTHER" id="PTHR30288:SF0">
    <property type="entry name" value="FLAGELLAR HOOK-ASSOCIATED PROTEIN 2"/>
    <property type="match status" value="1"/>
</dbReference>
<protein>
    <recommendedName>
        <fullName evidence="7">Filament cap protein</fullName>
    </recommendedName>
    <alternativeName>
        <fullName evidence="6">Flagellar cap protein</fullName>
    </alternativeName>
</protein>
<feature type="domain" description="Flagellar hook-associated protein 2 N-terminal" evidence="9">
    <location>
        <begin position="12"/>
        <end position="104"/>
    </location>
</feature>
<keyword evidence="11" id="KW-0969">Cilium</keyword>
<dbReference type="GO" id="GO:0071973">
    <property type="term" value="P:bacterial-type flagellum-dependent cell motility"/>
    <property type="evidence" value="ECO:0007669"/>
    <property type="project" value="TreeGrafter"/>
</dbReference>
<dbReference type="Pfam" id="PF07195">
    <property type="entry name" value="FliD_C"/>
    <property type="match status" value="1"/>
</dbReference>
<keyword evidence="4 8" id="KW-0175">Coiled coil</keyword>
<comment type="similarity">
    <text evidence="2">Belongs to the FliD family.</text>
</comment>
<evidence type="ECO:0000256" key="1">
    <source>
        <dbReference type="ARBA" id="ARBA00004365"/>
    </source>
</evidence>
<comment type="subunit">
    <text evidence="3">Homopentamer.</text>
</comment>
<evidence type="ECO:0000256" key="3">
    <source>
        <dbReference type="ARBA" id="ARBA00011255"/>
    </source>
</evidence>
<keyword evidence="12" id="KW-1185">Reference proteome</keyword>
<keyword evidence="5" id="KW-0975">Bacterial flagellum</keyword>
<dbReference type="GO" id="GO:0009421">
    <property type="term" value="C:bacterial-type flagellum filament cap"/>
    <property type="evidence" value="ECO:0007669"/>
    <property type="project" value="InterPro"/>
</dbReference>
<evidence type="ECO:0000259" key="10">
    <source>
        <dbReference type="Pfam" id="PF07195"/>
    </source>
</evidence>
<evidence type="ECO:0000256" key="5">
    <source>
        <dbReference type="ARBA" id="ARBA00023143"/>
    </source>
</evidence>
<dbReference type="InterPro" id="IPR010809">
    <property type="entry name" value="FliD_C"/>
</dbReference>
<feature type="coiled-coil region" evidence="8">
    <location>
        <begin position="984"/>
        <end position="1029"/>
    </location>
</feature>
<accession>A0A7X0HAN3</accession>
<evidence type="ECO:0000256" key="6">
    <source>
        <dbReference type="ARBA" id="ARBA00033074"/>
    </source>
</evidence>
<dbReference type="RefSeq" id="WP_184678392.1">
    <property type="nucleotide sequence ID" value="NZ_JACHGY010000001.1"/>
</dbReference>
<reference evidence="11 12" key="1">
    <citation type="submission" date="2020-08" db="EMBL/GenBank/DDBJ databases">
        <title>Genomic Encyclopedia of Type Strains, Phase IV (KMG-IV): sequencing the most valuable type-strain genomes for metagenomic binning, comparative biology and taxonomic classification.</title>
        <authorList>
            <person name="Goeker M."/>
        </authorList>
    </citation>
    <scope>NUCLEOTIDE SEQUENCE [LARGE SCALE GENOMIC DNA]</scope>
    <source>
        <strain evidence="11 12">DSM 103725</strain>
    </source>
</reference>
<dbReference type="AlphaFoldDB" id="A0A7X0HAN3"/>
<comment type="subcellular location">
    <subcellularLocation>
        <location evidence="1">Bacterial flagellum</location>
    </subcellularLocation>
</comment>
<keyword evidence="11" id="KW-0282">Flagellum</keyword>
<dbReference type="InterPro" id="IPR003481">
    <property type="entry name" value="FliD_N"/>
</dbReference>
<evidence type="ECO:0000256" key="4">
    <source>
        <dbReference type="ARBA" id="ARBA00023054"/>
    </source>
</evidence>
<evidence type="ECO:0000256" key="7">
    <source>
        <dbReference type="ARBA" id="ARBA00033192"/>
    </source>
</evidence>
<dbReference type="InterPro" id="IPR040026">
    <property type="entry name" value="FliD"/>
</dbReference>
<dbReference type="EMBL" id="JACHGY010000001">
    <property type="protein sequence ID" value="MBB6430899.1"/>
    <property type="molecule type" value="Genomic_DNA"/>
</dbReference>
<evidence type="ECO:0000259" key="9">
    <source>
        <dbReference type="Pfam" id="PF02465"/>
    </source>
</evidence>
<evidence type="ECO:0000256" key="2">
    <source>
        <dbReference type="ARBA" id="ARBA00009764"/>
    </source>
</evidence>
<evidence type="ECO:0000256" key="8">
    <source>
        <dbReference type="SAM" id="Coils"/>
    </source>
</evidence>